<dbReference type="PANTHER" id="PTHR42964">
    <property type="entry name" value="ENOYL-COA HYDRATASE"/>
    <property type="match status" value="1"/>
</dbReference>
<dbReference type="InterPro" id="IPR001753">
    <property type="entry name" value="Enoyl-CoA_hydra/iso"/>
</dbReference>
<keyword evidence="3" id="KW-1185">Reference proteome</keyword>
<dbReference type="RefSeq" id="WP_090848217.1">
    <property type="nucleotide sequence ID" value="NZ_FNXG01000004.1"/>
</dbReference>
<comment type="similarity">
    <text evidence="1">Belongs to the enoyl-CoA hydratase/isomerase family.</text>
</comment>
<accession>A0A1H6MXX9</accession>
<dbReference type="CDD" id="cd06558">
    <property type="entry name" value="crotonase-like"/>
    <property type="match status" value="1"/>
</dbReference>
<evidence type="ECO:0000313" key="2">
    <source>
        <dbReference type="EMBL" id="SEI02692.1"/>
    </source>
</evidence>
<dbReference type="PANTHER" id="PTHR42964:SF1">
    <property type="entry name" value="POLYKETIDE BIOSYNTHESIS ENOYL-COA HYDRATASE PKSH-RELATED"/>
    <property type="match status" value="1"/>
</dbReference>
<evidence type="ECO:0000256" key="1">
    <source>
        <dbReference type="ARBA" id="ARBA00005254"/>
    </source>
</evidence>
<dbReference type="InterPro" id="IPR051683">
    <property type="entry name" value="Enoyl-CoA_Hydratase/Isomerase"/>
</dbReference>
<dbReference type="OrthoDB" id="9775794at2"/>
<gene>
    <name evidence="2" type="ORF">SAMN04488075_2268</name>
</gene>
<organism evidence="2 3">
    <name type="scientific">Paracoccus alkenifer</name>
    <dbReference type="NCBI Taxonomy" id="65735"/>
    <lineage>
        <taxon>Bacteria</taxon>
        <taxon>Pseudomonadati</taxon>
        <taxon>Pseudomonadota</taxon>
        <taxon>Alphaproteobacteria</taxon>
        <taxon>Rhodobacterales</taxon>
        <taxon>Paracoccaceae</taxon>
        <taxon>Paracoccus</taxon>
    </lineage>
</organism>
<dbReference type="EMBL" id="FNXG01000004">
    <property type="protein sequence ID" value="SEI02692.1"/>
    <property type="molecule type" value="Genomic_DNA"/>
</dbReference>
<protein>
    <submittedName>
        <fullName evidence="2">Enoyl-CoA hydratase/carnithine racemase</fullName>
    </submittedName>
</protein>
<dbReference type="InterPro" id="IPR014748">
    <property type="entry name" value="Enoyl-CoA_hydra_C"/>
</dbReference>
<dbReference type="InterPro" id="IPR029045">
    <property type="entry name" value="ClpP/crotonase-like_dom_sf"/>
</dbReference>
<dbReference type="Proteomes" id="UP000199125">
    <property type="component" value="Unassembled WGS sequence"/>
</dbReference>
<dbReference type="SUPFAM" id="SSF52096">
    <property type="entry name" value="ClpP/crotonase"/>
    <property type="match status" value="1"/>
</dbReference>
<name>A0A1H6MXX9_9RHOB</name>
<sequence>MSDPVTTARDDATLTITIARESRRNALNADVAAAIMAALDRAESDGGIRAVVLTGAGERAFCAGGDLQPAADGAPFSIDAADPRHYVAALLRRMNDCRLPLIARVNGHALAGGFGLVCACDLVVAREDALLGVTEVKVGLFPMMILPFLLRNTPNRVLMEMCLTGEPITAAEAKPHGIVNHAVPAAELDAKLGWLLARITDKTPTGIRLGKQSLAKIREMSLDAALEYAPFMLANMAQTEDAREGFAAFVEKRPPNWTGR</sequence>
<dbReference type="AlphaFoldDB" id="A0A1H6MXX9"/>
<evidence type="ECO:0000313" key="3">
    <source>
        <dbReference type="Proteomes" id="UP000199125"/>
    </source>
</evidence>
<reference evidence="3" key="1">
    <citation type="submission" date="2016-10" db="EMBL/GenBank/DDBJ databases">
        <authorList>
            <person name="Varghese N."/>
            <person name="Submissions S."/>
        </authorList>
    </citation>
    <scope>NUCLEOTIDE SEQUENCE [LARGE SCALE GENOMIC DNA]</scope>
    <source>
        <strain evidence="3">DSM 11593</strain>
    </source>
</reference>
<dbReference type="STRING" id="65735.SAMN04488075_2268"/>
<dbReference type="GO" id="GO:0003824">
    <property type="term" value="F:catalytic activity"/>
    <property type="evidence" value="ECO:0007669"/>
    <property type="project" value="UniProtKB-ARBA"/>
</dbReference>
<proteinExistence type="inferred from homology"/>
<dbReference type="Pfam" id="PF00378">
    <property type="entry name" value="ECH_1"/>
    <property type="match status" value="1"/>
</dbReference>
<dbReference type="Gene3D" id="1.10.12.10">
    <property type="entry name" value="Lyase 2-enoyl-coa Hydratase, Chain A, domain 2"/>
    <property type="match status" value="1"/>
</dbReference>
<dbReference type="Gene3D" id="3.90.226.10">
    <property type="entry name" value="2-enoyl-CoA Hydratase, Chain A, domain 1"/>
    <property type="match status" value="1"/>
</dbReference>